<dbReference type="PIRSF" id="PIRSF002741">
    <property type="entry name" value="MppA"/>
    <property type="match status" value="1"/>
</dbReference>
<gene>
    <name evidence="7" type="ORF">ACFFNY_32065</name>
</gene>
<evidence type="ECO:0000313" key="7">
    <source>
        <dbReference type="EMBL" id="MFB9756237.1"/>
    </source>
</evidence>
<accession>A0ABV5W6M7</accession>
<evidence type="ECO:0000256" key="2">
    <source>
        <dbReference type="ARBA" id="ARBA00005695"/>
    </source>
</evidence>
<evidence type="ECO:0000256" key="5">
    <source>
        <dbReference type="SAM" id="SignalP"/>
    </source>
</evidence>
<keyword evidence="3" id="KW-0813">Transport</keyword>
<dbReference type="InterPro" id="IPR039424">
    <property type="entry name" value="SBP_5"/>
</dbReference>
<dbReference type="CDD" id="cd08498">
    <property type="entry name" value="PBP2_NikA_DppA_OppA_like_2"/>
    <property type="match status" value="1"/>
</dbReference>
<dbReference type="PANTHER" id="PTHR30290:SF9">
    <property type="entry name" value="OLIGOPEPTIDE-BINDING PROTEIN APPA"/>
    <property type="match status" value="1"/>
</dbReference>
<feature type="domain" description="Solute-binding protein family 5" evidence="6">
    <location>
        <begin position="84"/>
        <end position="423"/>
    </location>
</feature>
<comment type="similarity">
    <text evidence="2">Belongs to the bacterial solute-binding protein 5 family.</text>
</comment>
<dbReference type="InterPro" id="IPR030678">
    <property type="entry name" value="Peptide/Ni-bd"/>
</dbReference>
<name>A0ABV5W6M7_9BACL</name>
<dbReference type="Proteomes" id="UP001589619">
    <property type="component" value="Unassembled WGS sequence"/>
</dbReference>
<dbReference type="PANTHER" id="PTHR30290">
    <property type="entry name" value="PERIPLASMIC BINDING COMPONENT OF ABC TRANSPORTER"/>
    <property type="match status" value="1"/>
</dbReference>
<evidence type="ECO:0000259" key="6">
    <source>
        <dbReference type="Pfam" id="PF00496"/>
    </source>
</evidence>
<evidence type="ECO:0000256" key="1">
    <source>
        <dbReference type="ARBA" id="ARBA00004193"/>
    </source>
</evidence>
<feature type="signal peptide" evidence="5">
    <location>
        <begin position="1"/>
        <end position="21"/>
    </location>
</feature>
<dbReference type="PROSITE" id="PS51257">
    <property type="entry name" value="PROKAR_LIPOPROTEIN"/>
    <property type="match status" value="1"/>
</dbReference>
<dbReference type="PROSITE" id="PS01040">
    <property type="entry name" value="SBP_BACTERIAL_5"/>
    <property type="match status" value="1"/>
</dbReference>
<comment type="caution">
    <text evidence="7">The sequence shown here is derived from an EMBL/GenBank/DDBJ whole genome shotgun (WGS) entry which is preliminary data.</text>
</comment>
<dbReference type="EMBL" id="JBHMAG010000021">
    <property type="protein sequence ID" value="MFB9756237.1"/>
    <property type="molecule type" value="Genomic_DNA"/>
</dbReference>
<evidence type="ECO:0000313" key="8">
    <source>
        <dbReference type="Proteomes" id="UP001589619"/>
    </source>
</evidence>
<dbReference type="Gene3D" id="3.10.105.10">
    <property type="entry name" value="Dipeptide-binding Protein, Domain 3"/>
    <property type="match status" value="1"/>
</dbReference>
<dbReference type="InterPro" id="IPR000914">
    <property type="entry name" value="SBP_5_dom"/>
</dbReference>
<dbReference type="Gene3D" id="3.90.76.10">
    <property type="entry name" value="Dipeptide-binding Protein, Domain 1"/>
    <property type="match status" value="1"/>
</dbReference>
<dbReference type="InterPro" id="IPR023765">
    <property type="entry name" value="SBP_5_CS"/>
</dbReference>
<keyword evidence="4 5" id="KW-0732">Signal</keyword>
<dbReference type="Gene3D" id="3.40.190.10">
    <property type="entry name" value="Periplasmic binding protein-like II"/>
    <property type="match status" value="1"/>
</dbReference>
<dbReference type="RefSeq" id="WP_344910418.1">
    <property type="nucleotide sequence ID" value="NZ_BAAAYO010000009.1"/>
</dbReference>
<reference evidence="7 8" key="1">
    <citation type="submission" date="2024-09" db="EMBL/GenBank/DDBJ databases">
        <authorList>
            <person name="Sun Q."/>
            <person name="Mori K."/>
        </authorList>
    </citation>
    <scope>NUCLEOTIDE SEQUENCE [LARGE SCALE GENOMIC DNA]</scope>
    <source>
        <strain evidence="7 8">JCM 12520</strain>
    </source>
</reference>
<feature type="chain" id="PRO_5045494553" evidence="5">
    <location>
        <begin position="22"/>
        <end position="515"/>
    </location>
</feature>
<keyword evidence="8" id="KW-1185">Reference proteome</keyword>
<proteinExistence type="inferred from homology"/>
<evidence type="ECO:0000256" key="4">
    <source>
        <dbReference type="ARBA" id="ARBA00022729"/>
    </source>
</evidence>
<dbReference type="Pfam" id="PF00496">
    <property type="entry name" value="SBP_bac_5"/>
    <property type="match status" value="1"/>
</dbReference>
<organism evidence="7 8">
    <name type="scientific">Paenibacillus hodogayensis</name>
    <dbReference type="NCBI Taxonomy" id="279208"/>
    <lineage>
        <taxon>Bacteria</taxon>
        <taxon>Bacillati</taxon>
        <taxon>Bacillota</taxon>
        <taxon>Bacilli</taxon>
        <taxon>Bacillales</taxon>
        <taxon>Paenibacillaceae</taxon>
        <taxon>Paenibacillus</taxon>
    </lineage>
</organism>
<sequence>MKRMYSKALIFLLLTALALTACSGKPGSDASGGTPAAEKVLTIAHASDIKGFDFQNNNITLTSAVLVNVFDSLVKKDANANYQIAPLLAASWEQKDPLTWRFVLRKDVKFHNGDPFTSADVKYSLERVMGDTKLIANSTFKNLNAIQIVDDYTVDITTKEPDPILLNRLSGNTASIFPSKYIKDQGFDAFLKNPVGTGPYQYSKWLKDDRVELVKNKSYYGGEPKWDKVVFRTIPEDSTRAAELLTGGVDIAVNIAPGDVDRVEKNDKTHAVLAPIQRVIQMWFKTQGDGPTANPKVREAIELAVNNKEIADKIMGGSAIPTKTQVTPGNFGADNSLFDKFAYDPQKAKALLQEAGYGDGLKINISANNMFKEVAEAVAGMLDAVGIKANVDLLEQNKFAEKLNSKTLNEVSLLGWGNSDFDGSVLDQYQIERAKGITDYNNAEVDKLLKNAAKNMNAKEREQQYQAVQQQIVKDRPAVYLFQLKGRYGVSDKIDYKPRLDELYVADEISLKAGK</sequence>
<evidence type="ECO:0000256" key="3">
    <source>
        <dbReference type="ARBA" id="ARBA00022448"/>
    </source>
</evidence>
<dbReference type="SUPFAM" id="SSF53850">
    <property type="entry name" value="Periplasmic binding protein-like II"/>
    <property type="match status" value="1"/>
</dbReference>
<protein>
    <submittedName>
        <fullName evidence="7">ABC transporter substrate-binding protein</fullName>
    </submittedName>
</protein>
<comment type="subcellular location">
    <subcellularLocation>
        <location evidence="1">Cell membrane</location>
        <topology evidence="1">Lipid-anchor</topology>
    </subcellularLocation>
</comment>